<proteinExistence type="predicted"/>
<comment type="caution">
    <text evidence="2">The sequence shown here is derived from an EMBL/GenBank/DDBJ whole genome shotgun (WGS) entry which is preliminary data.</text>
</comment>
<accession>A0A226D447</accession>
<evidence type="ECO:0000313" key="3">
    <source>
        <dbReference type="Proteomes" id="UP000198287"/>
    </source>
</evidence>
<dbReference type="AlphaFoldDB" id="A0A226D447"/>
<keyword evidence="3" id="KW-1185">Reference proteome</keyword>
<gene>
    <name evidence="2" type="ORF">Fcan01_24834</name>
</gene>
<keyword evidence="1" id="KW-0732">Signal</keyword>
<dbReference type="EMBL" id="LNIX01000034">
    <property type="protein sequence ID" value="OXA40332.1"/>
    <property type="molecule type" value="Genomic_DNA"/>
</dbReference>
<evidence type="ECO:0000256" key="1">
    <source>
        <dbReference type="SAM" id="SignalP"/>
    </source>
</evidence>
<feature type="chain" id="PRO_5012850156" evidence="1">
    <location>
        <begin position="25"/>
        <end position="271"/>
    </location>
</feature>
<protein>
    <submittedName>
        <fullName evidence="2">Uncharacterized protein</fullName>
    </submittedName>
</protein>
<organism evidence="2 3">
    <name type="scientific">Folsomia candida</name>
    <name type="common">Springtail</name>
    <dbReference type="NCBI Taxonomy" id="158441"/>
    <lineage>
        <taxon>Eukaryota</taxon>
        <taxon>Metazoa</taxon>
        <taxon>Ecdysozoa</taxon>
        <taxon>Arthropoda</taxon>
        <taxon>Hexapoda</taxon>
        <taxon>Collembola</taxon>
        <taxon>Entomobryomorpha</taxon>
        <taxon>Isotomoidea</taxon>
        <taxon>Isotomidae</taxon>
        <taxon>Proisotominae</taxon>
        <taxon>Folsomia</taxon>
    </lineage>
</organism>
<feature type="signal peptide" evidence="1">
    <location>
        <begin position="1"/>
        <end position="24"/>
    </location>
</feature>
<reference evidence="2 3" key="1">
    <citation type="submission" date="2015-12" db="EMBL/GenBank/DDBJ databases">
        <title>The genome of Folsomia candida.</title>
        <authorList>
            <person name="Faddeeva A."/>
            <person name="Derks M.F."/>
            <person name="Anvar Y."/>
            <person name="Smit S."/>
            <person name="Van Straalen N."/>
            <person name="Roelofs D."/>
        </authorList>
    </citation>
    <scope>NUCLEOTIDE SEQUENCE [LARGE SCALE GENOMIC DNA]</scope>
    <source>
        <strain evidence="2 3">VU population</strain>
        <tissue evidence="2">Whole body</tissue>
    </source>
</reference>
<evidence type="ECO:0000313" key="2">
    <source>
        <dbReference type="EMBL" id="OXA40332.1"/>
    </source>
</evidence>
<dbReference type="Proteomes" id="UP000198287">
    <property type="component" value="Unassembled WGS sequence"/>
</dbReference>
<name>A0A226D447_FOLCA</name>
<sequence>MQSYIVPLILAVATLGPLATMAQSSPNNSTDGEAGTLSPIYYLQFILANSLELGDSCSWSDEAFRQLGARVMKRYPKDSKPYDQAFDNIVSSTVENGRTYCLAKEMLVCDRDSQKCVCGESAVQASLGLRYKPSSYESEWDASTGKKVCRFSRGASCDPQTAPKRQASFVPKCAQGLTCTYLKDGTSCTNLSTLKYVLDAIRNNVTREEAMDGILTGKMCQCVSEEDNGLDNDEFAVTSNNGRFRRSVGRNGDDIYARAKATLFTPGTIEM</sequence>